<dbReference type="Proteomes" id="UP001163321">
    <property type="component" value="Chromosome 1"/>
</dbReference>
<accession>A0ACC0WSQ9</accession>
<protein>
    <submittedName>
        <fullName evidence="1">Uncharacterized protein</fullName>
    </submittedName>
</protein>
<comment type="caution">
    <text evidence="1">The sequence shown here is derived from an EMBL/GenBank/DDBJ whole genome shotgun (WGS) entry which is preliminary data.</text>
</comment>
<reference evidence="1 2" key="1">
    <citation type="journal article" date="2022" name="bioRxiv">
        <title>The genome of the oomycete Peronosclerospora sorghi, a cosmopolitan pathogen of maize and sorghum, is inflated with dispersed pseudogenes.</title>
        <authorList>
            <person name="Fletcher K."/>
            <person name="Martin F."/>
            <person name="Isakeit T."/>
            <person name="Cavanaugh K."/>
            <person name="Magill C."/>
            <person name="Michelmore R."/>
        </authorList>
    </citation>
    <scope>NUCLEOTIDE SEQUENCE [LARGE SCALE GENOMIC DNA]</scope>
    <source>
        <strain evidence="1">P6</strain>
    </source>
</reference>
<proteinExistence type="predicted"/>
<sequence length="140" mass="15711">MLGRGAFRGVVCGRVQTTRKMATNARVNTVLRPIHFEIEPDIREGGSAVSDFWGPGRRSARLGVSHTYRGRAKTRSRVVRNRFGYPNFLSIWVDKIDQVETYLQQENVPYTSDGIVKGPEGHDVMVIEPRADGSSLAFFN</sequence>
<organism evidence="1 2">
    <name type="scientific">Peronosclerospora sorghi</name>
    <dbReference type="NCBI Taxonomy" id="230839"/>
    <lineage>
        <taxon>Eukaryota</taxon>
        <taxon>Sar</taxon>
        <taxon>Stramenopiles</taxon>
        <taxon>Oomycota</taxon>
        <taxon>Peronosporomycetes</taxon>
        <taxon>Peronosporales</taxon>
        <taxon>Peronosporaceae</taxon>
        <taxon>Peronosclerospora</taxon>
    </lineage>
</organism>
<evidence type="ECO:0000313" key="1">
    <source>
        <dbReference type="EMBL" id="KAI9921326.1"/>
    </source>
</evidence>
<keyword evidence="2" id="KW-1185">Reference proteome</keyword>
<dbReference type="EMBL" id="CM047580">
    <property type="protein sequence ID" value="KAI9921326.1"/>
    <property type="molecule type" value="Genomic_DNA"/>
</dbReference>
<gene>
    <name evidence="1" type="ORF">PsorP6_000861</name>
</gene>
<name>A0ACC0WSQ9_9STRA</name>
<evidence type="ECO:0000313" key="2">
    <source>
        <dbReference type="Proteomes" id="UP001163321"/>
    </source>
</evidence>